<proteinExistence type="predicted"/>
<keyword evidence="4" id="KW-1185">Reference proteome</keyword>
<feature type="domain" description="MATH" evidence="2">
    <location>
        <begin position="11"/>
        <end position="136"/>
    </location>
</feature>
<dbReference type="AlphaFoldDB" id="A0A4Y7L382"/>
<accession>A0A4Y7L382</accession>
<dbReference type="InterPro" id="IPR050804">
    <property type="entry name" value="MCC"/>
</dbReference>
<evidence type="ECO:0000256" key="1">
    <source>
        <dbReference type="ARBA" id="ARBA00023054"/>
    </source>
</evidence>
<dbReference type="PANTHER" id="PTHR46236:SF35">
    <property type="entry name" value="MATH DOMAIN-CONTAINING PROTEIN"/>
    <property type="match status" value="1"/>
</dbReference>
<dbReference type="Gramene" id="RZC79417">
    <property type="protein sequence ID" value="RZC79417"/>
    <property type="gene ID" value="C5167_003622"/>
</dbReference>
<dbReference type="CDD" id="cd00121">
    <property type="entry name" value="MATH"/>
    <property type="match status" value="1"/>
</dbReference>
<dbReference type="OrthoDB" id="192247at2759"/>
<dbReference type="STRING" id="3469.A0A4Y7L382"/>
<evidence type="ECO:0000259" key="2">
    <source>
        <dbReference type="PROSITE" id="PS50144"/>
    </source>
</evidence>
<dbReference type="PROSITE" id="PS50144">
    <property type="entry name" value="MATH"/>
    <property type="match status" value="1"/>
</dbReference>
<dbReference type="Pfam" id="PF22486">
    <property type="entry name" value="MATH_2"/>
    <property type="match status" value="1"/>
</dbReference>
<reference evidence="3 4" key="1">
    <citation type="journal article" date="2018" name="Science">
        <title>The opium poppy genome and morphinan production.</title>
        <authorList>
            <person name="Guo L."/>
            <person name="Winzer T."/>
            <person name="Yang X."/>
            <person name="Li Y."/>
            <person name="Ning Z."/>
            <person name="He Z."/>
            <person name="Teodor R."/>
            <person name="Lu Y."/>
            <person name="Bowser T.A."/>
            <person name="Graham I.A."/>
            <person name="Ye K."/>
        </authorList>
    </citation>
    <scope>NUCLEOTIDE SEQUENCE [LARGE SCALE GENOMIC DNA]</scope>
    <source>
        <strain evidence="4">cv. HN1</strain>
        <tissue evidence="3">Leaves</tissue>
    </source>
</reference>
<dbReference type="InterPro" id="IPR002083">
    <property type="entry name" value="MATH/TRAF_dom"/>
</dbReference>
<evidence type="ECO:0000313" key="4">
    <source>
        <dbReference type="Proteomes" id="UP000316621"/>
    </source>
</evidence>
<dbReference type="PANTHER" id="PTHR46236">
    <property type="entry name" value="TRAF-LIKE SUPERFAMILY PROTEIN"/>
    <property type="match status" value="1"/>
</dbReference>
<dbReference type="SMART" id="SM00061">
    <property type="entry name" value="MATH"/>
    <property type="match status" value="1"/>
</dbReference>
<dbReference type="EMBL" id="CM010723">
    <property type="protein sequence ID" value="RZC79417.1"/>
    <property type="molecule type" value="Genomic_DNA"/>
</dbReference>
<keyword evidence="1" id="KW-0175">Coiled coil</keyword>
<dbReference type="Proteomes" id="UP000316621">
    <property type="component" value="Chromosome 9"/>
</dbReference>
<sequence>MGTQIIERPATYKFLWKIDNFSKLYSNNILEHESDVFSAGVAKWKVQMYPRGNREVFDHLALYLCRVDSAKYPVKANFKFTITSQTNHFYTSEDGEAQFTTAKTSWGIQKFVALRRLHNPNSGYILDDILEIDIEITCEISADADKPVKEEPHT</sequence>
<evidence type="ECO:0000313" key="3">
    <source>
        <dbReference type="EMBL" id="RZC79417.1"/>
    </source>
</evidence>
<gene>
    <name evidence="3" type="ORF">C5167_003622</name>
</gene>
<dbReference type="Gene3D" id="2.60.210.10">
    <property type="entry name" value="Apoptosis, Tumor Necrosis Factor Receptor Associated Protein 2, Chain A"/>
    <property type="match status" value="1"/>
</dbReference>
<organism evidence="3 4">
    <name type="scientific">Papaver somniferum</name>
    <name type="common">Opium poppy</name>
    <dbReference type="NCBI Taxonomy" id="3469"/>
    <lineage>
        <taxon>Eukaryota</taxon>
        <taxon>Viridiplantae</taxon>
        <taxon>Streptophyta</taxon>
        <taxon>Embryophyta</taxon>
        <taxon>Tracheophyta</taxon>
        <taxon>Spermatophyta</taxon>
        <taxon>Magnoliopsida</taxon>
        <taxon>Ranunculales</taxon>
        <taxon>Papaveraceae</taxon>
        <taxon>Papaveroideae</taxon>
        <taxon>Papaver</taxon>
    </lineage>
</organism>
<name>A0A4Y7L382_PAPSO</name>
<dbReference type="OMA" id="NHFYTSE"/>
<dbReference type="InterPro" id="IPR008974">
    <property type="entry name" value="TRAF-like"/>
</dbReference>
<dbReference type="SUPFAM" id="SSF49599">
    <property type="entry name" value="TRAF domain-like"/>
    <property type="match status" value="1"/>
</dbReference>
<protein>
    <recommendedName>
        <fullName evidence="2">MATH domain-containing protein</fullName>
    </recommendedName>
</protein>